<evidence type="ECO:0000313" key="1">
    <source>
        <dbReference type="EMBL" id="MSU05507.1"/>
    </source>
</evidence>
<dbReference type="RefSeq" id="WP_154424405.1">
    <property type="nucleotide sequence ID" value="NZ_VUNN01000002.1"/>
</dbReference>
<organism evidence="1 2">
    <name type="scientific">Bullifex porci</name>
    <dbReference type="NCBI Taxonomy" id="2606638"/>
    <lineage>
        <taxon>Bacteria</taxon>
        <taxon>Pseudomonadati</taxon>
        <taxon>Spirochaetota</taxon>
        <taxon>Spirochaetia</taxon>
        <taxon>Spirochaetales</taxon>
        <taxon>Spirochaetaceae</taxon>
        <taxon>Bullifex</taxon>
    </lineage>
</organism>
<comment type="caution">
    <text evidence="1">The sequence shown here is derived from an EMBL/GenBank/DDBJ whole genome shotgun (WGS) entry which is preliminary data.</text>
</comment>
<protein>
    <submittedName>
        <fullName evidence="1">Uncharacterized protein</fullName>
    </submittedName>
</protein>
<accession>A0A7X2PB47</accession>
<name>A0A7X2PB47_9SPIO</name>
<dbReference type="Proteomes" id="UP000460549">
    <property type="component" value="Unassembled WGS sequence"/>
</dbReference>
<reference evidence="1 2" key="1">
    <citation type="submission" date="2019-08" db="EMBL/GenBank/DDBJ databases">
        <title>In-depth cultivation of the pig gut microbiome towards novel bacterial diversity and tailored functional studies.</title>
        <authorList>
            <person name="Wylensek D."/>
            <person name="Hitch T.C.A."/>
            <person name="Clavel T."/>
        </authorList>
    </citation>
    <scope>NUCLEOTIDE SEQUENCE [LARGE SCALE GENOMIC DNA]</scope>
    <source>
        <strain evidence="1 2">NM-380-WT-3C1</strain>
    </source>
</reference>
<dbReference type="AlphaFoldDB" id="A0A7X2PB47"/>
<dbReference type="EMBL" id="VUNN01000002">
    <property type="protein sequence ID" value="MSU05507.1"/>
    <property type="molecule type" value="Genomic_DNA"/>
</dbReference>
<proteinExistence type="predicted"/>
<gene>
    <name evidence="1" type="ORF">FYJ80_01760</name>
</gene>
<keyword evidence="2" id="KW-1185">Reference proteome</keyword>
<evidence type="ECO:0000313" key="2">
    <source>
        <dbReference type="Proteomes" id="UP000460549"/>
    </source>
</evidence>
<sequence length="72" mass="8511">MFTNLDSLKKTVLRLPALKAKTKAYAKGFTTIIRGVSTKENNLHHVEYYLYDYENNSPKDDFRIYEVLKEHE</sequence>